<name>A0A2U2PFK5_9SPHI</name>
<dbReference type="Proteomes" id="UP000245647">
    <property type="component" value="Unassembled WGS sequence"/>
</dbReference>
<evidence type="ECO:0000259" key="2">
    <source>
        <dbReference type="Pfam" id="PF12729"/>
    </source>
</evidence>
<accession>A0A2U2PFK5</accession>
<sequence length="226" mass="25708">MNWTFAIQQKIKAAAILFGIMLMIVIFSFLERKNMADINKSVTSIYNDRLVPATDIFYLSEHLYGKRFLLEQFLLTNKSNLGEVQAQLDKHNQEISELITRFEKTYLVDEESRYLKNLKNTVLSYNRLEADILTLSNRESKKAALALYESKGRNNLQDGIRQLALLTRVQTNVGSQLIKDSNGKVASSSMISNLQIILSIVTGLVVISLVFASRISSKPEQNYHLN</sequence>
<dbReference type="AlphaFoldDB" id="A0A2U2PFK5"/>
<feature type="transmembrane region" description="Helical" evidence="1">
    <location>
        <begin position="12"/>
        <end position="30"/>
    </location>
</feature>
<dbReference type="EMBL" id="QEAS01000010">
    <property type="protein sequence ID" value="PWG80188.1"/>
    <property type="molecule type" value="Genomic_DNA"/>
</dbReference>
<keyword evidence="4" id="KW-1185">Reference proteome</keyword>
<gene>
    <name evidence="3" type="ORF">DDR33_13420</name>
</gene>
<comment type="caution">
    <text evidence="3">The sequence shown here is derived from an EMBL/GenBank/DDBJ whole genome shotgun (WGS) entry which is preliminary data.</text>
</comment>
<evidence type="ECO:0000313" key="3">
    <source>
        <dbReference type="EMBL" id="PWG80188.1"/>
    </source>
</evidence>
<keyword evidence="1" id="KW-0812">Transmembrane</keyword>
<keyword evidence="1" id="KW-0472">Membrane</keyword>
<dbReference type="InterPro" id="IPR024478">
    <property type="entry name" value="HlyB_4HB_MCP"/>
</dbReference>
<dbReference type="RefSeq" id="WP_109416305.1">
    <property type="nucleotide sequence ID" value="NZ_QEAS01000010.1"/>
</dbReference>
<evidence type="ECO:0000256" key="1">
    <source>
        <dbReference type="SAM" id="Phobius"/>
    </source>
</evidence>
<proteinExistence type="predicted"/>
<protein>
    <recommendedName>
        <fullName evidence="2">Chemotaxis methyl-accepting receptor HlyB-like 4HB MCP domain-containing protein</fullName>
    </recommendedName>
</protein>
<dbReference type="Pfam" id="PF12729">
    <property type="entry name" value="4HB_MCP_1"/>
    <property type="match status" value="1"/>
</dbReference>
<dbReference type="OrthoDB" id="1438991at2"/>
<feature type="transmembrane region" description="Helical" evidence="1">
    <location>
        <begin position="196"/>
        <end position="216"/>
    </location>
</feature>
<reference evidence="3 4" key="1">
    <citation type="submission" date="2018-04" db="EMBL/GenBank/DDBJ databases">
        <title>Pedobacter chongqingensis sp. nov., isolated from a rottenly hemp rope.</title>
        <authorList>
            <person name="Cai Y."/>
        </authorList>
    </citation>
    <scope>NUCLEOTIDE SEQUENCE [LARGE SCALE GENOMIC DNA]</scope>
    <source>
        <strain evidence="3 4">FJ4-8</strain>
    </source>
</reference>
<keyword evidence="1" id="KW-1133">Transmembrane helix</keyword>
<organism evidence="3 4">
    <name type="scientific">Pararcticibacter amylolyticus</name>
    <dbReference type="NCBI Taxonomy" id="2173175"/>
    <lineage>
        <taxon>Bacteria</taxon>
        <taxon>Pseudomonadati</taxon>
        <taxon>Bacteroidota</taxon>
        <taxon>Sphingobacteriia</taxon>
        <taxon>Sphingobacteriales</taxon>
        <taxon>Sphingobacteriaceae</taxon>
        <taxon>Pararcticibacter</taxon>
    </lineage>
</organism>
<feature type="domain" description="Chemotaxis methyl-accepting receptor HlyB-like 4HB MCP" evidence="2">
    <location>
        <begin position="7"/>
        <end position="182"/>
    </location>
</feature>
<evidence type="ECO:0000313" key="4">
    <source>
        <dbReference type="Proteomes" id="UP000245647"/>
    </source>
</evidence>